<dbReference type="GO" id="GO:0004650">
    <property type="term" value="F:polygalacturonase activity"/>
    <property type="evidence" value="ECO:0007669"/>
    <property type="project" value="InterPro"/>
</dbReference>
<dbReference type="InterPro" id="IPR011050">
    <property type="entry name" value="Pectin_lyase_fold/virulence"/>
</dbReference>
<dbReference type="Pfam" id="PF00295">
    <property type="entry name" value="Glyco_hydro_28"/>
    <property type="match status" value="1"/>
</dbReference>
<comment type="caution">
    <text evidence="11">The sequence shown here is derived from an EMBL/GenBank/DDBJ whole genome shotgun (WGS) entry which is preliminary data.</text>
</comment>
<evidence type="ECO:0000256" key="8">
    <source>
        <dbReference type="PROSITE-ProRule" id="PRU10052"/>
    </source>
</evidence>
<dbReference type="PROSITE" id="PS51257">
    <property type="entry name" value="PROKAR_LIPOPROTEIN"/>
    <property type="match status" value="1"/>
</dbReference>
<dbReference type="EMBL" id="RXIC02000019">
    <property type="protein sequence ID" value="KAB1224828.1"/>
    <property type="molecule type" value="Genomic_DNA"/>
</dbReference>
<dbReference type="SUPFAM" id="SSF51126">
    <property type="entry name" value="Pectin lyase-like"/>
    <property type="match status" value="1"/>
</dbReference>
<protein>
    <submittedName>
        <fullName evidence="11">Polygalacturonase</fullName>
    </submittedName>
</protein>
<evidence type="ECO:0000256" key="7">
    <source>
        <dbReference type="ARBA" id="ARBA00023316"/>
    </source>
</evidence>
<dbReference type="OrthoDB" id="187139at2759"/>
<evidence type="ECO:0000256" key="2">
    <source>
        <dbReference type="ARBA" id="ARBA00008834"/>
    </source>
</evidence>
<dbReference type="GO" id="GO:0071555">
    <property type="term" value="P:cell wall organization"/>
    <property type="evidence" value="ECO:0007669"/>
    <property type="project" value="UniProtKB-KW"/>
</dbReference>
<dbReference type="Proteomes" id="UP000516437">
    <property type="component" value="Chromosome 1"/>
</dbReference>
<evidence type="ECO:0000256" key="4">
    <source>
        <dbReference type="ARBA" id="ARBA00022525"/>
    </source>
</evidence>
<keyword evidence="12" id="KW-1185">Reference proteome</keyword>
<feature type="active site" evidence="8">
    <location>
        <position position="184"/>
    </location>
</feature>
<keyword evidence="6 9" id="KW-0326">Glycosidase</keyword>
<evidence type="ECO:0000256" key="3">
    <source>
        <dbReference type="ARBA" id="ARBA00022512"/>
    </source>
</evidence>
<organism evidence="11 12">
    <name type="scientific">Morella rubra</name>
    <name type="common">Chinese bayberry</name>
    <dbReference type="NCBI Taxonomy" id="262757"/>
    <lineage>
        <taxon>Eukaryota</taxon>
        <taxon>Viridiplantae</taxon>
        <taxon>Streptophyta</taxon>
        <taxon>Embryophyta</taxon>
        <taxon>Tracheophyta</taxon>
        <taxon>Spermatophyta</taxon>
        <taxon>Magnoliopsida</taxon>
        <taxon>eudicotyledons</taxon>
        <taxon>Gunneridae</taxon>
        <taxon>Pentapetalae</taxon>
        <taxon>rosids</taxon>
        <taxon>fabids</taxon>
        <taxon>Fagales</taxon>
        <taxon>Myricaceae</taxon>
        <taxon>Morella</taxon>
    </lineage>
</organism>
<gene>
    <name evidence="11" type="ORF">CJ030_MR1G004777</name>
</gene>
<keyword evidence="4" id="KW-0964">Secreted</keyword>
<evidence type="ECO:0000256" key="9">
    <source>
        <dbReference type="RuleBase" id="RU361169"/>
    </source>
</evidence>
<evidence type="ECO:0000313" key="11">
    <source>
        <dbReference type="EMBL" id="KAB1224828.1"/>
    </source>
</evidence>
<dbReference type="AlphaFoldDB" id="A0A6A1WM70"/>
<dbReference type="InterPro" id="IPR006626">
    <property type="entry name" value="PbH1"/>
</dbReference>
<sequence length="333" mass="36529">MSPVRKYLVMLFIILASFGSCFGRVYRGDPLVANLDEAYGPADPRAYAFRKAWEKACNSADSVLVIPANKIYHLRPITFSGPCKSNFTMKVDGKIKASTRRSDYGKDKRHWLVFEKIHNFTVEGWGTIDVTAPGNSPNTDGIHVTDTRNITIQDSVISTGDDCISIVSGSEYVQARNIQCGPGHGISIGSLGARNSKDHVSNVIVDGAKLRGTTNGVRIKTWQGGSGYAKNITFQNIEMENVRYPIIIDQNYCDSRKPCTEETSAVQVSGVVYKNITGTSASEEAVKFYCSKTIPCHGISLEEINLVREGDGRVNAWCDNVGLRNMGKVSPRC</sequence>
<comment type="subcellular location">
    <subcellularLocation>
        <location evidence="1">Secreted</location>
        <location evidence="1">Cell wall</location>
    </subcellularLocation>
</comment>
<keyword evidence="7" id="KW-0961">Cell wall biogenesis/degradation</keyword>
<reference evidence="11 12" key="1">
    <citation type="journal article" date="2019" name="Plant Biotechnol. J.">
        <title>The red bayberry genome and genetic basis of sex determination.</title>
        <authorList>
            <person name="Jia H.M."/>
            <person name="Jia H.J."/>
            <person name="Cai Q.L."/>
            <person name="Wang Y."/>
            <person name="Zhao H.B."/>
            <person name="Yang W.F."/>
            <person name="Wang G.Y."/>
            <person name="Li Y.H."/>
            <person name="Zhan D.L."/>
            <person name="Shen Y.T."/>
            <person name="Niu Q.F."/>
            <person name="Chang L."/>
            <person name="Qiu J."/>
            <person name="Zhao L."/>
            <person name="Xie H.B."/>
            <person name="Fu W.Y."/>
            <person name="Jin J."/>
            <person name="Li X.W."/>
            <person name="Jiao Y."/>
            <person name="Zhou C.C."/>
            <person name="Tu T."/>
            <person name="Chai C.Y."/>
            <person name="Gao J.L."/>
            <person name="Fan L.J."/>
            <person name="van de Weg E."/>
            <person name="Wang J.Y."/>
            <person name="Gao Z.S."/>
        </authorList>
    </citation>
    <scope>NUCLEOTIDE SEQUENCE [LARGE SCALE GENOMIC DNA]</scope>
    <source>
        <tissue evidence="11">Leaves</tissue>
    </source>
</reference>
<dbReference type="InterPro" id="IPR012334">
    <property type="entry name" value="Pectin_lyas_fold"/>
</dbReference>
<evidence type="ECO:0000313" key="12">
    <source>
        <dbReference type="Proteomes" id="UP000516437"/>
    </source>
</evidence>
<dbReference type="Gene3D" id="2.160.20.10">
    <property type="entry name" value="Single-stranded right-handed beta-helix, Pectin lyase-like"/>
    <property type="match status" value="2"/>
</dbReference>
<proteinExistence type="inferred from homology"/>
<keyword evidence="10" id="KW-0732">Signal</keyword>
<evidence type="ECO:0000256" key="1">
    <source>
        <dbReference type="ARBA" id="ARBA00004191"/>
    </source>
</evidence>
<keyword evidence="5 9" id="KW-0378">Hydrolase</keyword>
<dbReference type="PROSITE" id="PS00502">
    <property type="entry name" value="POLYGALACTURONASE"/>
    <property type="match status" value="1"/>
</dbReference>
<evidence type="ECO:0000256" key="6">
    <source>
        <dbReference type="ARBA" id="ARBA00023295"/>
    </source>
</evidence>
<evidence type="ECO:0000256" key="10">
    <source>
        <dbReference type="SAM" id="SignalP"/>
    </source>
</evidence>
<dbReference type="PANTHER" id="PTHR31375">
    <property type="match status" value="1"/>
</dbReference>
<feature type="chain" id="PRO_5025540736" evidence="10">
    <location>
        <begin position="24"/>
        <end position="333"/>
    </location>
</feature>
<keyword evidence="3" id="KW-0134">Cell wall</keyword>
<dbReference type="SMART" id="SM00710">
    <property type="entry name" value="PbH1"/>
    <property type="match status" value="3"/>
</dbReference>
<evidence type="ECO:0000256" key="5">
    <source>
        <dbReference type="ARBA" id="ARBA00022801"/>
    </source>
</evidence>
<dbReference type="InterPro" id="IPR000743">
    <property type="entry name" value="Glyco_hydro_28"/>
</dbReference>
<name>A0A6A1WM70_9ROSI</name>
<dbReference type="FunFam" id="2.160.20.10:FF:000111">
    <property type="entry name" value="Pectin lyase-like superfamily protein"/>
    <property type="match status" value="1"/>
</dbReference>
<dbReference type="GO" id="GO:0005975">
    <property type="term" value="P:carbohydrate metabolic process"/>
    <property type="evidence" value="ECO:0007669"/>
    <property type="project" value="InterPro"/>
</dbReference>
<accession>A0A6A1WM70</accession>
<comment type="similarity">
    <text evidence="2 9">Belongs to the glycosyl hydrolase 28 family.</text>
</comment>
<feature type="signal peptide" evidence="10">
    <location>
        <begin position="1"/>
        <end position="23"/>
    </location>
</feature>